<keyword evidence="3" id="KW-1185">Reference proteome</keyword>
<accession>A0ABN7SY02</accession>
<keyword evidence="1" id="KW-0812">Transmembrane</keyword>
<proteinExistence type="predicted"/>
<keyword evidence="1" id="KW-1133">Transmembrane helix</keyword>
<name>A0ABN7SY02_OIKDI</name>
<reference evidence="2 3" key="1">
    <citation type="submission" date="2021-04" db="EMBL/GenBank/DDBJ databases">
        <authorList>
            <person name="Bliznina A."/>
        </authorList>
    </citation>
    <scope>NUCLEOTIDE SEQUENCE [LARGE SCALE GENOMIC DNA]</scope>
</reference>
<evidence type="ECO:0000313" key="3">
    <source>
        <dbReference type="Proteomes" id="UP001158576"/>
    </source>
</evidence>
<evidence type="ECO:0000256" key="1">
    <source>
        <dbReference type="SAM" id="Phobius"/>
    </source>
</evidence>
<feature type="transmembrane region" description="Helical" evidence="1">
    <location>
        <begin position="44"/>
        <end position="66"/>
    </location>
</feature>
<keyword evidence="1" id="KW-0472">Membrane</keyword>
<protein>
    <submittedName>
        <fullName evidence="2">Oidioi.mRNA.OKI2018_I69.chr1.g2428.t1.cds</fullName>
    </submittedName>
</protein>
<dbReference type="EMBL" id="OU015566">
    <property type="protein sequence ID" value="CAG5105761.1"/>
    <property type="molecule type" value="Genomic_DNA"/>
</dbReference>
<organism evidence="2 3">
    <name type="scientific">Oikopleura dioica</name>
    <name type="common">Tunicate</name>
    <dbReference type="NCBI Taxonomy" id="34765"/>
    <lineage>
        <taxon>Eukaryota</taxon>
        <taxon>Metazoa</taxon>
        <taxon>Chordata</taxon>
        <taxon>Tunicata</taxon>
        <taxon>Appendicularia</taxon>
        <taxon>Copelata</taxon>
        <taxon>Oikopleuridae</taxon>
        <taxon>Oikopleura</taxon>
    </lineage>
</organism>
<gene>
    <name evidence="2" type="ORF">OKIOD_LOCUS11193</name>
</gene>
<evidence type="ECO:0000313" key="2">
    <source>
        <dbReference type="EMBL" id="CAG5105761.1"/>
    </source>
</evidence>
<dbReference type="Proteomes" id="UP001158576">
    <property type="component" value="Chromosome 1"/>
</dbReference>
<feature type="transmembrane region" description="Helical" evidence="1">
    <location>
        <begin position="78"/>
        <end position="96"/>
    </location>
</feature>
<sequence length="105" mass="11978">MRSGSAIQKYRNHLKEYQQATMSDDDESSDEEIEEVGKLTSARCLSMTCGCFTFVCGMIGYFYLLAAPQMATFPSLKWQSYIFLTIGIVLLSMTIYKGWISMKNR</sequence>